<feature type="region of interest" description="Disordered" evidence="1">
    <location>
        <begin position="98"/>
        <end position="119"/>
    </location>
</feature>
<feature type="compositionally biased region" description="Basic residues" evidence="1">
    <location>
        <begin position="179"/>
        <end position="188"/>
    </location>
</feature>
<feature type="compositionally biased region" description="Low complexity" evidence="1">
    <location>
        <begin position="49"/>
        <end position="68"/>
    </location>
</feature>
<dbReference type="SUPFAM" id="SSF47095">
    <property type="entry name" value="HMG-box"/>
    <property type="match status" value="1"/>
</dbReference>
<protein>
    <recommendedName>
        <fullName evidence="4">HMG box domain-containing protein</fullName>
    </recommendedName>
</protein>
<feature type="region of interest" description="Disordered" evidence="1">
    <location>
        <begin position="29"/>
        <end position="76"/>
    </location>
</feature>
<organism evidence="2 3">
    <name type="scientific">Tetraparma gracilis</name>
    <dbReference type="NCBI Taxonomy" id="2962635"/>
    <lineage>
        <taxon>Eukaryota</taxon>
        <taxon>Sar</taxon>
        <taxon>Stramenopiles</taxon>
        <taxon>Ochrophyta</taxon>
        <taxon>Bolidophyceae</taxon>
        <taxon>Parmales</taxon>
        <taxon>Triparmaceae</taxon>
        <taxon>Tetraparma</taxon>
    </lineage>
</organism>
<keyword evidence="3" id="KW-1185">Reference proteome</keyword>
<dbReference type="EMBL" id="BRYB01001668">
    <property type="protein sequence ID" value="GMI30694.1"/>
    <property type="molecule type" value="Genomic_DNA"/>
</dbReference>
<reference evidence="2 3" key="1">
    <citation type="journal article" date="2023" name="Commun. Biol.">
        <title>Genome analysis of Parmales, the sister group of diatoms, reveals the evolutionary specialization of diatoms from phago-mixotrophs to photoautotrophs.</title>
        <authorList>
            <person name="Ban H."/>
            <person name="Sato S."/>
            <person name="Yoshikawa S."/>
            <person name="Yamada K."/>
            <person name="Nakamura Y."/>
            <person name="Ichinomiya M."/>
            <person name="Sato N."/>
            <person name="Blanc-Mathieu R."/>
            <person name="Endo H."/>
            <person name="Kuwata A."/>
            <person name="Ogata H."/>
        </authorList>
    </citation>
    <scope>NUCLEOTIDE SEQUENCE [LARGE SCALE GENOMIC DNA]</scope>
</reference>
<comment type="caution">
    <text evidence="2">The sequence shown here is derived from an EMBL/GenBank/DDBJ whole genome shotgun (WGS) entry which is preliminary data.</text>
</comment>
<feature type="compositionally biased region" description="Polar residues" evidence="1">
    <location>
        <begin position="286"/>
        <end position="308"/>
    </location>
</feature>
<name>A0ABQ6MRJ8_9STRA</name>
<feature type="region of interest" description="Disordered" evidence="1">
    <location>
        <begin position="165"/>
        <end position="196"/>
    </location>
</feature>
<evidence type="ECO:0000256" key="1">
    <source>
        <dbReference type="SAM" id="MobiDB-lite"/>
    </source>
</evidence>
<accession>A0ABQ6MRJ8</accession>
<dbReference type="InterPro" id="IPR036910">
    <property type="entry name" value="HMG_box_dom_sf"/>
</dbReference>
<feature type="region of interest" description="Disordered" evidence="1">
    <location>
        <begin position="1"/>
        <end position="20"/>
    </location>
</feature>
<feature type="region of interest" description="Disordered" evidence="1">
    <location>
        <begin position="245"/>
        <end position="326"/>
    </location>
</feature>
<proteinExistence type="predicted"/>
<feature type="compositionally biased region" description="Pro residues" evidence="1">
    <location>
        <begin position="39"/>
        <end position="48"/>
    </location>
</feature>
<gene>
    <name evidence="2" type="ORF">TeGR_g7824</name>
</gene>
<sequence>MDLPPLASAPPRPSCGWTTDDLRSSFRSLASFDSRDADLPPPPAPPRPGEAALASLGASGTTASSGSARNLRSSATSLGSWTMEDAGIYAALRRGSSGSAGLGAGGKKEGLGDGFPRGFFERVPGGETLGELRGRLPDVPAFGLPAALPSLPAWGGARAVPPAAAPAAAKAVKADPARKRSGGRKAAKKVKDPYKPKRPLSSYNFFFRRTRDSLLSAEDTKRYQREMEQYKAGDMTFADAATVSAAAEEGAMEDAKPAATAPPASPGWSFAKAVEETSAREFGSAGKSSGSRQSLESASSVHEGTQPSPLGFQSLGPGDFDERVLG</sequence>
<evidence type="ECO:0000313" key="2">
    <source>
        <dbReference type="EMBL" id="GMI30694.1"/>
    </source>
</evidence>
<evidence type="ECO:0000313" key="3">
    <source>
        <dbReference type="Proteomes" id="UP001165060"/>
    </source>
</evidence>
<evidence type="ECO:0008006" key="4">
    <source>
        <dbReference type="Google" id="ProtNLM"/>
    </source>
</evidence>
<dbReference type="Proteomes" id="UP001165060">
    <property type="component" value="Unassembled WGS sequence"/>
</dbReference>